<dbReference type="Proteomes" id="UP000299102">
    <property type="component" value="Unassembled WGS sequence"/>
</dbReference>
<organism evidence="2 3">
    <name type="scientific">Eumeta variegata</name>
    <name type="common">Bagworm moth</name>
    <name type="synonym">Eumeta japonica</name>
    <dbReference type="NCBI Taxonomy" id="151549"/>
    <lineage>
        <taxon>Eukaryota</taxon>
        <taxon>Metazoa</taxon>
        <taxon>Ecdysozoa</taxon>
        <taxon>Arthropoda</taxon>
        <taxon>Hexapoda</taxon>
        <taxon>Insecta</taxon>
        <taxon>Pterygota</taxon>
        <taxon>Neoptera</taxon>
        <taxon>Endopterygota</taxon>
        <taxon>Lepidoptera</taxon>
        <taxon>Glossata</taxon>
        <taxon>Ditrysia</taxon>
        <taxon>Tineoidea</taxon>
        <taxon>Psychidae</taxon>
        <taxon>Oiketicinae</taxon>
        <taxon>Eumeta</taxon>
    </lineage>
</organism>
<dbReference type="EMBL" id="BGZK01000966">
    <property type="protein sequence ID" value="GBP66756.1"/>
    <property type="molecule type" value="Genomic_DNA"/>
</dbReference>
<gene>
    <name evidence="2" type="ORF">EVAR_28623_1</name>
</gene>
<sequence>MKYFLILTLVLIAVEIESKRFTRCKLAVELMKTHYIDKTFLGSSFDRGYHLANVATVATSFLSTDDADNQDSDYGSALDCDPDAGFNYDLVSILKLQSRS</sequence>
<reference evidence="2 3" key="1">
    <citation type="journal article" date="2019" name="Commun. Biol.">
        <title>The bagworm genome reveals a unique fibroin gene that provides high tensile strength.</title>
        <authorList>
            <person name="Kono N."/>
            <person name="Nakamura H."/>
            <person name="Ohtoshi R."/>
            <person name="Tomita M."/>
            <person name="Numata K."/>
            <person name="Arakawa K."/>
        </authorList>
    </citation>
    <scope>NUCLEOTIDE SEQUENCE [LARGE SCALE GENOMIC DNA]</scope>
</reference>
<evidence type="ECO:0000313" key="2">
    <source>
        <dbReference type="EMBL" id="GBP66756.1"/>
    </source>
</evidence>
<keyword evidence="3" id="KW-1185">Reference proteome</keyword>
<accession>A0A4C1XS30</accession>
<keyword evidence="1" id="KW-0732">Signal</keyword>
<evidence type="ECO:0000256" key="1">
    <source>
        <dbReference type="SAM" id="SignalP"/>
    </source>
</evidence>
<name>A0A4C1XS30_EUMVA</name>
<feature type="signal peptide" evidence="1">
    <location>
        <begin position="1"/>
        <end position="18"/>
    </location>
</feature>
<protein>
    <submittedName>
        <fullName evidence="2">Uncharacterized protein</fullName>
    </submittedName>
</protein>
<feature type="chain" id="PRO_5020022729" evidence="1">
    <location>
        <begin position="19"/>
        <end position="100"/>
    </location>
</feature>
<proteinExistence type="predicted"/>
<evidence type="ECO:0000313" key="3">
    <source>
        <dbReference type="Proteomes" id="UP000299102"/>
    </source>
</evidence>
<dbReference type="AlphaFoldDB" id="A0A4C1XS30"/>
<comment type="caution">
    <text evidence="2">The sequence shown here is derived from an EMBL/GenBank/DDBJ whole genome shotgun (WGS) entry which is preliminary data.</text>
</comment>